<gene>
    <name evidence="1" type="ORF">PXEA_LOCUS9714</name>
</gene>
<comment type="caution">
    <text evidence="1">The sequence shown here is derived from an EMBL/GenBank/DDBJ whole genome shotgun (WGS) entry which is preliminary data.</text>
</comment>
<reference evidence="1" key="1">
    <citation type="submission" date="2018-11" db="EMBL/GenBank/DDBJ databases">
        <authorList>
            <consortium name="Pathogen Informatics"/>
        </authorList>
    </citation>
    <scope>NUCLEOTIDE SEQUENCE</scope>
</reference>
<evidence type="ECO:0000313" key="1">
    <source>
        <dbReference type="EMBL" id="VEL16274.1"/>
    </source>
</evidence>
<keyword evidence="2" id="KW-1185">Reference proteome</keyword>
<accession>A0A3S5A050</accession>
<organism evidence="1 2">
    <name type="scientific">Protopolystoma xenopodis</name>
    <dbReference type="NCBI Taxonomy" id="117903"/>
    <lineage>
        <taxon>Eukaryota</taxon>
        <taxon>Metazoa</taxon>
        <taxon>Spiralia</taxon>
        <taxon>Lophotrochozoa</taxon>
        <taxon>Platyhelminthes</taxon>
        <taxon>Monogenea</taxon>
        <taxon>Polyopisthocotylea</taxon>
        <taxon>Polystomatidea</taxon>
        <taxon>Polystomatidae</taxon>
        <taxon>Protopolystoma</taxon>
    </lineage>
</organism>
<name>A0A3S5A050_9PLAT</name>
<proteinExistence type="predicted"/>
<evidence type="ECO:0000313" key="2">
    <source>
        <dbReference type="Proteomes" id="UP000784294"/>
    </source>
</evidence>
<dbReference type="AlphaFoldDB" id="A0A3S5A050"/>
<dbReference type="Proteomes" id="UP000784294">
    <property type="component" value="Unassembled WGS sequence"/>
</dbReference>
<dbReference type="EMBL" id="CAAALY010027822">
    <property type="protein sequence ID" value="VEL16274.1"/>
    <property type="molecule type" value="Genomic_DNA"/>
</dbReference>
<protein>
    <submittedName>
        <fullName evidence="1">Uncharacterized protein</fullName>
    </submittedName>
</protein>
<sequence>MTNCYASEWPSRFSTRDSLHPLIASIDLPQSAVRNSATKSECEQKAASAESWKYRFATAFLQRGANSLLGCSTANSSKLLEGN</sequence>